<evidence type="ECO:0000313" key="3">
    <source>
        <dbReference type="Proteomes" id="UP001162060"/>
    </source>
</evidence>
<accession>A0AAV1TV96</accession>
<dbReference type="AlphaFoldDB" id="A0AAV1TV96"/>
<gene>
    <name evidence="2" type="ORF">PM001_LOCUS10751</name>
</gene>
<sequence length="377" mass="43683">MIKCLLLFVLLLSAIADSDALLAFAASTPPDGTPSDQDQTIESKVRDERALHASRDTTAAAGEERALVLLPVVKESFKSGLEKSWVAWTAKKLAVWKKVESVPSEMKAAQMKKNEEYWKRTAAARAEMAEEATRRVEAAKMEEEKKEQMEMKAYWEKRWDHWEWVKDTWRTRRADYDGPGAAQRKDMEAELREYEQYLEEVQDARTKGQAAWREKEAAWEQKEATWRKQHPNSEAKSVLREISEFRWRRATRAWEKEEAALNKEVGEWKDHVKASKYALAKAEIAAYLPDFAAMEKENYGLIHYQDLLDLDPKIVKDLDKVTHENLFAFKPDYRRYLYFTKYHGVGTERLLVWLKELFAPKKTSADVGDTAVGQPSV</sequence>
<protein>
    <recommendedName>
        <fullName evidence="4">RxLR effector candidate protein</fullName>
    </recommendedName>
</protein>
<dbReference type="Proteomes" id="UP001162060">
    <property type="component" value="Unassembled WGS sequence"/>
</dbReference>
<feature type="signal peptide" evidence="1">
    <location>
        <begin position="1"/>
        <end position="20"/>
    </location>
</feature>
<name>A0AAV1TV96_9STRA</name>
<comment type="caution">
    <text evidence="2">The sequence shown here is derived from an EMBL/GenBank/DDBJ whole genome shotgun (WGS) entry which is preliminary data.</text>
</comment>
<feature type="chain" id="PRO_5043763201" description="RxLR effector candidate protein" evidence="1">
    <location>
        <begin position="21"/>
        <end position="377"/>
    </location>
</feature>
<dbReference type="EMBL" id="CAKLBY020000087">
    <property type="protein sequence ID" value="CAK7925601.1"/>
    <property type="molecule type" value="Genomic_DNA"/>
</dbReference>
<proteinExistence type="predicted"/>
<keyword evidence="1" id="KW-0732">Signal</keyword>
<evidence type="ECO:0008006" key="4">
    <source>
        <dbReference type="Google" id="ProtNLM"/>
    </source>
</evidence>
<evidence type="ECO:0000313" key="2">
    <source>
        <dbReference type="EMBL" id="CAK7925601.1"/>
    </source>
</evidence>
<reference evidence="2" key="1">
    <citation type="submission" date="2024-01" db="EMBL/GenBank/DDBJ databases">
        <authorList>
            <person name="Webb A."/>
        </authorList>
    </citation>
    <scope>NUCLEOTIDE SEQUENCE</scope>
    <source>
        <strain evidence="2">Pm1</strain>
    </source>
</reference>
<organism evidence="2 3">
    <name type="scientific">Peronospora matthiolae</name>
    <dbReference type="NCBI Taxonomy" id="2874970"/>
    <lineage>
        <taxon>Eukaryota</taxon>
        <taxon>Sar</taxon>
        <taxon>Stramenopiles</taxon>
        <taxon>Oomycota</taxon>
        <taxon>Peronosporomycetes</taxon>
        <taxon>Peronosporales</taxon>
        <taxon>Peronosporaceae</taxon>
        <taxon>Peronospora</taxon>
    </lineage>
</organism>
<evidence type="ECO:0000256" key="1">
    <source>
        <dbReference type="SAM" id="SignalP"/>
    </source>
</evidence>